<dbReference type="AlphaFoldDB" id="A0AAW1CSE1"/>
<accession>A0AAW1CSE1</accession>
<keyword evidence="1" id="KW-1133">Transmembrane helix</keyword>
<evidence type="ECO:0000313" key="3">
    <source>
        <dbReference type="EMBL" id="KAK9501341.1"/>
    </source>
</evidence>
<gene>
    <name evidence="3" type="ORF">O3M35_012077</name>
</gene>
<keyword evidence="1" id="KW-0472">Membrane</keyword>
<dbReference type="EMBL" id="JAPXFL010000009">
    <property type="protein sequence ID" value="KAK9501341.1"/>
    <property type="molecule type" value="Genomic_DNA"/>
</dbReference>
<feature type="transmembrane region" description="Helical" evidence="1">
    <location>
        <begin position="146"/>
        <end position="165"/>
    </location>
</feature>
<organism evidence="3 4">
    <name type="scientific">Rhynocoris fuscipes</name>
    <dbReference type="NCBI Taxonomy" id="488301"/>
    <lineage>
        <taxon>Eukaryota</taxon>
        <taxon>Metazoa</taxon>
        <taxon>Ecdysozoa</taxon>
        <taxon>Arthropoda</taxon>
        <taxon>Hexapoda</taxon>
        <taxon>Insecta</taxon>
        <taxon>Pterygota</taxon>
        <taxon>Neoptera</taxon>
        <taxon>Paraneoptera</taxon>
        <taxon>Hemiptera</taxon>
        <taxon>Heteroptera</taxon>
        <taxon>Panheteroptera</taxon>
        <taxon>Cimicomorpha</taxon>
        <taxon>Reduviidae</taxon>
        <taxon>Harpactorinae</taxon>
        <taxon>Harpactorini</taxon>
        <taxon>Rhynocoris</taxon>
    </lineage>
</organism>
<dbReference type="Pfam" id="PF07898">
    <property type="entry name" value="DUF1676"/>
    <property type="match status" value="1"/>
</dbReference>
<feature type="transmembrane region" description="Helical" evidence="1">
    <location>
        <begin position="171"/>
        <end position="189"/>
    </location>
</feature>
<evidence type="ECO:0000256" key="2">
    <source>
        <dbReference type="SAM" id="SignalP"/>
    </source>
</evidence>
<evidence type="ECO:0000256" key="1">
    <source>
        <dbReference type="SAM" id="Phobius"/>
    </source>
</evidence>
<keyword evidence="1" id="KW-0812">Transmembrane</keyword>
<name>A0AAW1CSE1_9HEMI</name>
<keyword evidence="2" id="KW-0732">Signal</keyword>
<keyword evidence="4" id="KW-1185">Reference proteome</keyword>
<proteinExistence type="predicted"/>
<dbReference type="Proteomes" id="UP001461498">
    <property type="component" value="Unassembled WGS sequence"/>
</dbReference>
<feature type="signal peptide" evidence="2">
    <location>
        <begin position="1"/>
        <end position="25"/>
    </location>
</feature>
<dbReference type="PANTHER" id="PTHR21879">
    <property type="entry name" value="FI03362P-RELATED-RELATED"/>
    <property type="match status" value="1"/>
</dbReference>
<dbReference type="GO" id="GO:0016020">
    <property type="term" value="C:membrane"/>
    <property type="evidence" value="ECO:0007669"/>
    <property type="project" value="TreeGrafter"/>
</dbReference>
<comment type="caution">
    <text evidence="3">The sequence shown here is derived from an EMBL/GenBank/DDBJ whole genome shotgun (WGS) entry which is preliminary data.</text>
</comment>
<protein>
    <submittedName>
        <fullName evidence="3">Uncharacterized protein</fullName>
    </submittedName>
</protein>
<reference evidence="3 4" key="1">
    <citation type="submission" date="2022-12" db="EMBL/GenBank/DDBJ databases">
        <title>Chromosome-level genome assembly of true bugs.</title>
        <authorList>
            <person name="Ma L."/>
            <person name="Li H."/>
        </authorList>
    </citation>
    <scope>NUCLEOTIDE SEQUENCE [LARGE SCALE GENOMIC DNA]</scope>
    <source>
        <strain evidence="3">Lab_2022b</strain>
    </source>
</reference>
<dbReference type="InterPro" id="IPR012464">
    <property type="entry name" value="DUF1676"/>
</dbReference>
<sequence>MSSSNTYQYWTILIVLLALVCERFCDDELSLCNGNSSRSCINHKITTVLQKISQIPEMKVTNWLSVVPCDNCIESAEDSLKQEISRDTNDIGLLDIIGKAMDTFIETRTLRIILPSWVQAKDGALNVQFGQAMQEGRRRGGKKGGATGLLLMSMLGKMALMSMMLVKFKAMKALMIAAIALVLSKVQLFRMMTAKTGRNAGDGGAHVIVLKETGSGGGHGGGGSGGSHHGGSFAGIHGETVHVIHESVPATGAHWNGAESWGAGAVTGAHIGAGNWNTAGGNGGNIHAASGWGRSALKDTYARVQNITAM</sequence>
<evidence type="ECO:0000313" key="4">
    <source>
        <dbReference type="Proteomes" id="UP001461498"/>
    </source>
</evidence>
<feature type="chain" id="PRO_5043900914" evidence="2">
    <location>
        <begin position="26"/>
        <end position="310"/>
    </location>
</feature>